<sequence length="351" mass="35600">MTSPRTALTAPPAAPEILERCRELVAPALAEAIDGLHPWVAEMAGYALGRCEVGGAPATHRQGKGVRQALAVLGAEAAGGSAEAGVPGAVAVELLHTFSLLHDDIMDGDALRRGRPAVWKAYGTGPAVLTGDALFALAVETLTAAPATSHAAAAVRRLTRASRDLVRGQADDLLFAHRPWTGPDAVSAGEYEAMAEHKTGALLGCALALGAGLAGAPRETAAALDRAGRHLGVAFQIADDLLGIWGDPAVTGKPVHGDLRHGKKTLPVLAALAAPGGSPLAELLTSTAVLDDGAVRRAATLVERAGGRSAALGAARRHLTAADTLLAGASLAPRPAADLRTLLSSLAHRTI</sequence>
<dbReference type="GO" id="GO:0008299">
    <property type="term" value="P:isoprenoid biosynthetic process"/>
    <property type="evidence" value="ECO:0007669"/>
    <property type="project" value="InterPro"/>
</dbReference>
<dbReference type="STRING" id="1963.AQJ27_34645"/>
<dbReference type="Gene3D" id="1.10.600.10">
    <property type="entry name" value="Farnesyl Diphosphate Synthase"/>
    <property type="match status" value="1"/>
</dbReference>
<protein>
    <submittedName>
        <fullName evidence="4">Dimethylallyltransferase</fullName>
    </submittedName>
</protein>
<evidence type="ECO:0000313" key="5">
    <source>
        <dbReference type="Proteomes" id="UP000217446"/>
    </source>
</evidence>
<evidence type="ECO:0000256" key="1">
    <source>
        <dbReference type="ARBA" id="ARBA00022723"/>
    </source>
</evidence>
<proteinExistence type="inferred from homology"/>
<dbReference type="Pfam" id="PF00348">
    <property type="entry name" value="polyprenyl_synt"/>
    <property type="match status" value="1"/>
</dbReference>
<keyword evidence="5" id="KW-1185">Reference proteome</keyword>
<accession>A0A250VJX9</accession>
<dbReference type="AlphaFoldDB" id="A0A250VJX9"/>
<comment type="caution">
    <text evidence="4">The sequence shown here is derived from an EMBL/GenBank/DDBJ whole genome shotgun (WGS) entry which is preliminary data.</text>
</comment>
<gene>
    <name evidence="4" type="ORF">SO3561_05955</name>
</gene>
<dbReference type="SFLD" id="SFLDG01017">
    <property type="entry name" value="Polyprenyl_Transferase_Like"/>
    <property type="match status" value="1"/>
</dbReference>
<dbReference type="EMBL" id="BDQI01000014">
    <property type="protein sequence ID" value="GAX54404.1"/>
    <property type="molecule type" value="Genomic_DNA"/>
</dbReference>
<keyword evidence="3 4" id="KW-0808">Transferase</keyword>
<dbReference type="PROSITE" id="PS00723">
    <property type="entry name" value="POLYPRENYL_SYNTHASE_1"/>
    <property type="match status" value="1"/>
</dbReference>
<dbReference type="PROSITE" id="PS00444">
    <property type="entry name" value="POLYPRENYL_SYNTHASE_2"/>
    <property type="match status" value="1"/>
</dbReference>
<evidence type="ECO:0000256" key="3">
    <source>
        <dbReference type="RuleBase" id="RU004466"/>
    </source>
</evidence>
<keyword evidence="2" id="KW-0460">Magnesium</keyword>
<dbReference type="SFLD" id="SFLDS00005">
    <property type="entry name" value="Isoprenoid_Synthase_Type_I"/>
    <property type="match status" value="1"/>
</dbReference>
<dbReference type="PANTHER" id="PTHR12001:SF71">
    <property type="entry name" value="(2E,6E)-FARNESYL DIPHOSPHATE SYNTHASE"/>
    <property type="match status" value="1"/>
</dbReference>
<dbReference type="PANTHER" id="PTHR12001">
    <property type="entry name" value="GERANYLGERANYL PYROPHOSPHATE SYNTHASE"/>
    <property type="match status" value="1"/>
</dbReference>
<dbReference type="InterPro" id="IPR000092">
    <property type="entry name" value="Polyprenyl_synt"/>
</dbReference>
<dbReference type="InterPro" id="IPR008949">
    <property type="entry name" value="Isoprenoid_synthase_dom_sf"/>
</dbReference>
<name>A0A250VJX9_STROL</name>
<dbReference type="GO" id="GO:0004659">
    <property type="term" value="F:prenyltransferase activity"/>
    <property type="evidence" value="ECO:0007669"/>
    <property type="project" value="InterPro"/>
</dbReference>
<evidence type="ECO:0000256" key="2">
    <source>
        <dbReference type="ARBA" id="ARBA00022842"/>
    </source>
</evidence>
<dbReference type="RefSeq" id="WP_096240173.1">
    <property type="nucleotide sequence ID" value="NZ_BDQI01000014.1"/>
</dbReference>
<reference evidence="5" key="1">
    <citation type="submission" date="2017-05" db="EMBL/GenBank/DDBJ databases">
        <title>Streptomyces olivochromogenes NBRC 3561 whole genome shotgun sequence.</title>
        <authorList>
            <person name="Dohra H."/>
            <person name="Kodani S."/>
        </authorList>
    </citation>
    <scope>NUCLEOTIDE SEQUENCE [LARGE SCALE GENOMIC DNA]</scope>
    <source>
        <strain evidence="5">NBRC 3561</strain>
    </source>
</reference>
<dbReference type="SUPFAM" id="SSF48576">
    <property type="entry name" value="Terpenoid synthases"/>
    <property type="match status" value="1"/>
</dbReference>
<evidence type="ECO:0000313" key="4">
    <source>
        <dbReference type="EMBL" id="GAX54404.1"/>
    </source>
</evidence>
<comment type="similarity">
    <text evidence="3">Belongs to the FPP/GGPP synthase family.</text>
</comment>
<dbReference type="GO" id="GO:0046872">
    <property type="term" value="F:metal ion binding"/>
    <property type="evidence" value="ECO:0007669"/>
    <property type="project" value="UniProtKB-KW"/>
</dbReference>
<dbReference type="Proteomes" id="UP000217446">
    <property type="component" value="Unassembled WGS sequence"/>
</dbReference>
<keyword evidence="1" id="KW-0479">Metal-binding</keyword>
<dbReference type="CDD" id="cd00685">
    <property type="entry name" value="Trans_IPPS_HT"/>
    <property type="match status" value="1"/>
</dbReference>
<organism evidence="4 5">
    <name type="scientific">Streptomyces olivochromogenes</name>
    <dbReference type="NCBI Taxonomy" id="1963"/>
    <lineage>
        <taxon>Bacteria</taxon>
        <taxon>Bacillati</taxon>
        <taxon>Actinomycetota</taxon>
        <taxon>Actinomycetes</taxon>
        <taxon>Kitasatosporales</taxon>
        <taxon>Streptomycetaceae</taxon>
        <taxon>Streptomyces</taxon>
    </lineage>
</organism>
<dbReference type="InterPro" id="IPR033749">
    <property type="entry name" value="Polyprenyl_synt_CS"/>
</dbReference>